<evidence type="ECO:0008006" key="11">
    <source>
        <dbReference type="Google" id="ProtNLM"/>
    </source>
</evidence>
<keyword evidence="3" id="KW-0734">Signal transduction inhibitor</keyword>
<dbReference type="InterPro" id="IPR036860">
    <property type="entry name" value="SH2_dom_sf"/>
</dbReference>
<dbReference type="Gene3D" id="3.30.505.10">
    <property type="entry name" value="SH2 domain"/>
    <property type="match status" value="1"/>
</dbReference>
<dbReference type="SUPFAM" id="SSF55550">
    <property type="entry name" value="SH2 domain"/>
    <property type="match status" value="1"/>
</dbReference>
<evidence type="ECO:0000256" key="5">
    <source>
        <dbReference type="ARBA" id="ARBA00022999"/>
    </source>
</evidence>
<keyword evidence="5 6" id="KW-0727">SH2 domain</keyword>
<dbReference type="GO" id="GO:0005942">
    <property type="term" value="C:phosphatidylinositol 3-kinase complex"/>
    <property type="evidence" value="ECO:0007669"/>
    <property type="project" value="TreeGrafter"/>
</dbReference>
<dbReference type="GO" id="GO:0046854">
    <property type="term" value="P:phosphatidylinositol phosphate biosynthetic process"/>
    <property type="evidence" value="ECO:0007669"/>
    <property type="project" value="TreeGrafter"/>
</dbReference>
<dbReference type="UniPathway" id="UPA00143"/>
<dbReference type="Proteomes" id="UP000694388">
    <property type="component" value="Unplaced"/>
</dbReference>
<reference evidence="9" key="2">
    <citation type="submission" date="2025-09" db="UniProtKB">
        <authorList>
            <consortium name="Ensembl"/>
        </authorList>
    </citation>
    <scope>IDENTIFICATION</scope>
</reference>
<dbReference type="PANTHER" id="PTHR10155">
    <property type="entry name" value="PHOSPHATIDYLINOSITOL 3-KINASE REGULATORY SUBUNIT"/>
    <property type="match status" value="1"/>
</dbReference>
<evidence type="ECO:0000256" key="4">
    <source>
        <dbReference type="ARBA" id="ARBA00022786"/>
    </source>
</evidence>
<dbReference type="InterPro" id="IPR000980">
    <property type="entry name" value="SH2"/>
</dbReference>
<dbReference type="SMART" id="SM00252">
    <property type="entry name" value="SH2"/>
    <property type="match status" value="1"/>
</dbReference>
<comment type="pathway">
    <text evidence="1">Protein modification; protein ubiquitination.</text>
</comment>
<evidence type="ECO:0000256" key="3">
    <source>
        <dbReference type="ARBA" id="ARBA00022700"/>
    </source>
</evidence>
<protein>
    <recommendedName>
        <fullName evidence="11">Cytokine-inducible SH2-containing protein</fullName>
    </recommendedName>
</protein>
<evidence type="ECO:0000256" key="6">
    <source>
        <dbReference type="PROSITE-ProRule" id="PRU00191"/>
    </source>
</evidence>
<evidence type="ECO:0000313" key="10">
    <source>
        <dbReference type="Proteomes" id="UP000694388"/>
    </source>
</evidence>
<dbReference type="GO" id="GO:0016567">
    <property type="term" value="P:protein ubiquitination"/>
    <property type="evidence" value="ECO:0007669"/>
    <property type="project" value="UniProtKB-UniPathway"/>
</dbReference>
<dbReference type="PROSITE" id="PS50225">
    <property type="entry name" value="SOCS"/>
    <property type="match status" value="1"/>
</dbReference>
<name>A0A8C4PWS3_EPTBU</name>
<keyword evidence="4" id="KW-0833">Ubl conjugation pathway</keyword>
<accession>A0A8C4PWS3</accession>
<reference evidence="9" key="1">
    <citation type="submission" date="2025-08" db="UniProtKB">
        <authorList>
            <consortium name="Ensembl"/>
        </authorList>
    </citation>
    <scope>IDENTIFICATION</scope>
</reference>
<dbReference type="GeneTree" id="ENSGT00940000169677"/>
<evidence type="ECO:0000259" key="7">
    <source>
        <dbReference type="PROSITE" id="PS50001"/>
    </source>
</evidence>
<evidence type="ECO:0000256" key="1">
    <source>
        <dbReference type="ARBA" id="ARBA00004906"/>
    </source>
</evidence>
<dbReference type="InterPro" id="IPR036036">
    <property type="entry name" value="SOCS_box-like_dom_sf"/>
</dbReference>
<feature type="domain" description="SOCS box" evidence="8">
    <location>
        <begin position="208"/>
        <end position="259"/>
    </location>
</feature>
<feature type="domain" description="SH2" evidence="7">
    <location>
        <begin position="103"/>
        <end position="213"/>
    </location>
</feature>
<dbReference type="AlphaFoldDB" id="A0A8C4PWS3"/>
<dbReference type="GO" id="GO:0046935">
    <property type="term" value="F:1-phosphatidylinositol-3-kinase regulator activity"/>
    <property type="evidence" value="ECO:0007669"/>
    <property type="project" value="TreeGrafter"/>
</dbReference>
<evidence type="ECO:0000313" key="9">
    <source>
        <dbReference type="Ensembl" id="ENSEBUP00000001346.1"/>
    </source>
</evidence>
<dbReference type="SMART" id="SM00969">
    <property type="entry name" value="SOCS_box"/>
    <property type="match status" value="1"/>
</dbReference>
<dbReference type="Pfam" id="PF00017">
    <property type="entry name" value="SH2"/>
    <property type="match status" value="1"/>
</dbReference>
<proteinExistence type="predicted"/>
<dbReference type="PANTHER" id="PTHR10155:SF16">
    <property type="entry name" value="SUPPRESSOR OF CYTOKINE SIGNALING 2"/>
    <property type="match status" value="1"/>
</dbReference>
<keyword evidence="10" id="KW-1185">Reference proteome</keyword>
<evidence type="ECO:0000259" key="8">
    <source>
        <dbReference type="PROSITE" id="PS50225"/>
    </source>
</evidence>
<dbReference type="Pfam" id="PF07525">
    <property type="entry name" value="SOCS_box"/>
    <property type="match status" value="1"/>
</dbReference>
<dbReference type="GO" id="GO:0035556">
    <property type="term" value="P:intracellular signal transduction"/>
    <property type="evidence" value="ECO:0007669"/>
    <property type="project" value="InterPro"/>
</dbReference>
<evidence type="ECO:0000256" key="2">
    <source>
        <dbReference type="ARBA" id="ARBA00022604"/>
    </source>
</evidence>
<dbReference type="InterPro" id="IPR001496">
    <property type="entry name" value="SOCS_box"/>
</dbReference>
<dbReference type="PROSITE" id="PS50001">
    <property type="entry name" value="SH2"/>
    <property type="match status" value="1"/>
</dbReference>
<dbReference type="GO" id="GO:0009968">
    <property type="term" value="P:negative regulation of signal transduction"/>
    <property type="evidence" value="ECO:0007669"/>
    <property type="project" value="UniProtKB-KW"/>
</dbReference>
<dbReference type="SUPFAM" id="SSF158235">
    <property type="entry name" value="SOCS box-like"/>
    <property type="match status" value="1"/>
</dbReference>
<dbReference type="Ensembl" id="ENSEBUT00000001670.1">
    <property type="protein sequence ID" value="ENSEBUP00000001346.1"/>
    <property type="gene ID" value="ENSEBUG00000001200.1"/>
</dbReference>
<sequence length="260" mass="29401">MRLVTNFMGQERLLENQMPMIDRRTKTECKLKNTPFHAFVNPMFCARSNELGWDLADILPAPGNDDHQGDELLDVPFRLHTLPSLASLAIVVHAWQQLEQSGFYWRSTSQAETSAALASEPEGTFLVRDSSATNCLFTLVVKTSIGPANVRINFDGDHFSLDTCQQNDEDSSENFDSVVALLLYHKECKGPQVWLEGLGKNGALLELVIKRPLFRRRHPPQLQHLGRLRVHRCLTPGTDLDTLDLPTCIQDFLLVYPFQT</sequence>
<dbReference type="OMA" id="FCARSNE"/>
<organism evidence="9 10">
    <name type="scientific">Eptatretus burgeri</name>
    <name type="common">Inshore hagfish</name>
    <dbReference type="NCBI Taxonomy" id="7764"/>
    <lineage>
        <taxon>Eukaryota</taxon>
        <taxon>Metazoa</taxon>
        <taxon>Chordata</taxon>
        <taxon>Craniata</taxon>
        <taxon>Vertebrata</taxon>
        <taxon>Cyclostomata</taxon>
        <taxon>Myxini</taxon>
        <taxon>Myxiniformes</taxon>
        <taxon>Myxinidae</taxon>
        <taxon>Eptatretinae</taxon>
        <taxon>Eptatretus</taxon>
    </lineage>
</organism>
<keyword evidence="2" id="KW-0341">Growth regulation</keyword>